<name>A0A3A9Y8Q8_9ACTN</name>
<organism evidence="1 2">
    <name type="scientific">Micromonospora musae</name>
    <dbReference type="NCBI Taxonomy" id="1894970"/>
    <lineage>
        <taxon>Bacteria</taxon>
        <taxon>Bacillati</taxon>
        <taxon>Actinomycetota</taxon>
        <taxon>Actinomycetes</taxon>
        <taxon>Micromonosporales</taxon>
        <taxon>Micromonosporaceae</taxon>
        <taxon>Micromonospora</taxon>
    </lineage>
</organism>
<proteinExistence type="predicted"/>
<protein>
    <submittedName>
        <fullName evidence="1">Uncharacterized protein</fullName>
    </submittedName>
</protein>
<evidence type="ECO:0000313" key="1">
    <source>
        <dbReference type="EMBL" id="RKN33871.1"/>
    </source>
</evidence>
<gene>
    <name evidence="1" type="ORF">D7044_08985</name>
</gene>
<dbReference type="RefSeq" id="WP_120688535.1">
    <property type="nucleotide sequence ID" value="NZ_RAZT01000004.1"/>
</dbReference>
<reference evidence="1 2" key="1">
    <citation type="submission" date="2018-09" db="EMBL/GenBank/DDBJ databases">
        <title>Micromonospora sp. nov. MS1-9, isolated from a root of Musa sp.</title>
        <authorList>
            <person name="Kuncharoen N."/>
            <person name="Kudo T."/>
            <person name="Ohkuma M."/>
            <person name="Yuki M."/>
            <person name="Tanasupawat S."/>
        </authorList>
    </citation>
    <scope>NUCLEOTIDE SEQUENCE [LARGE SCALE GENOMIC DNA]</scope>
    <source>
        <strain evidence="1 2">MS1-9</strain>
    </source>
</reference>
<dbReference type="Proteomes" id="UP000275865">
    <property type="component" value="Unassembled WGS sequence"/>
</dbReference>
<dbReference type="EMBL" id="RAZT01000004">
    <property type="protein sequence ID" value="RKN33871.1"/>
    <property type="molecule type" value="Genomic_DNA"/>
</dbReference>
<comment type="caution">
    <text evidence="1">The sequence shown here is derived from an EMBL/GenBank/DDBJ whole genome shotgun (WGS) entry which is preliminary data.</text>
</comment>
<dbReference type="AlphaFoldDB" id="A0A3A9Y8Q8"/>
<accession>A0A3A9Y8Q8</accession>
<sequence>MLSGVPRTVKAIDTAELIRLDAEAIAYGFNRNHGAGWLAEHAALEAVHYLRPVVVHRAGRRPEFSPHWRCMLLLAMRDGQEVFSLLDVWPASFDHLPETLDSATERAIAYRLDYGGLPTCAQWASLNT</sequence>
<evidence type="ECO:0000313" key="2">
    <source>
        <dbReference type="Proteomes" id="UP000275865"/>
    </source>
</evidence>